<dbReference type="Pfam" id="PF23458">
    <property type="entry name" value="DUF7130"/>
    <property type="match status" value="1"/>
</dbReference>
<keyword evidence="3" id="KW-1185">Reference proteome</keyword>
<gene>
    <name evidence="2" type="ORF">ACFQPE_03650</name>
</gene>
<feature type="domain" description="DUF7130" evidence="1">
    <location>
        <begin position="12"/>
        <end position="98"/>
    </location>
</feature>
<protein>
    <recommendedName>
        <fullName evidence="1">DUF7130 domain-containing protein</fullName>
    </recommendedName>
</protein>
<comment type="caution">
    <text evidence="2">The sequence shown here is derived from an EMBL/GenBank/DDBJ whole genome shotgun (WGS) entry which is preliminary data.</text>
</comment>
<dbReference type="RefSeq" id="WP_276305290.1">
    <property type="nucleotide sequence ID" value="NZ_CP119992.1"/>
</dbReference>
<dbReference type="EMBL" id="JBHTBF010000001">
    <property type="protein sequence ID" value="MFC7315889.1"/>
    <property type="molecule type" value="Genomic_DNA"/>
</dbReference>
<dbReference type="Gene3D" id="2.20.28.10">
    <property type="match status" value="1"/>
</dbReference>
<accession>A0ABD6A5J1</accession>
<evidence type="ECO:0000313" key="3">
    <source>
        <dbReference type="Proteomes" id="UP001596547"/>
    </source>
</evidence>
<dbReference type="SUPFAM" id="SSF57802">
    <property type="entry name" value="Rubredoxin-like"/>
    <property type="match status" value="1"/>
</dbReference>
<evidence type="ECO:0000259" key="1">
    <source>
        <dbReference type="Pfam" id="PF23458"/>
    </source>
</evidence>
<dbReference type="InterPro" id="IPR055554">
    <property type="entry name" value="DUF7130"/>
</dbReference>
<evidence type="ECO:0000313" key="2">
    <source>
        <dbReference type="EMBL" id="MFC7315889.1"/>
    </source>
</evidence>
<name>A0ABD6A5J1_9EURY</name>
<reference evidence="2 3" key="1">
    <citation type="journal article" date="2019" name="Int. J. Syst. Evol. Microbiol.">
        <title>The Global Catalogue of Microorganisms (GCM) 10K type strain sequencing project: providing services to taxonomists for standard genome sequencing and annotation.</title>
        <authorList>
            <consortium name="The Broad Institute Genomics Platform"/>
            <consortium name="The Broad Institute Genome Sequencing Center for Infectious Disease"/>
            <person name="Wu L."/>
            <person name="Ma J."/>
        </authorList>
    </citation>
    <scope>NUCLEOTIDE SEQUENCE [LARGE SCALE GENOMIC DNA]</scope>
    <source>
        <strain evidence="2 3">PSR21</strain>
    </source>
</reference>
<dbReference type="GeneID" id="79314868"/>
<organism evidence="2 3">
    <name type="scientific">Halomarina halobia</name>
    <dbReference type="NCBI Taxonomy" id="3033386"/>
    <lineage>
        <taxon>Archaea</taxon>
        <taxon>Methanobacteriati</taxon>
        <taxon>Methanobacteriota</taxon>
        <taxon>Stenosarchaea group</taxon>
        <taxon>Halobacteria</taxon>
        <taxon>Halobacteriales</taxon>
        <taxon>Natronomonadaceae</taxon>
        <taxon>Halomarina</taxon>
    </lineage>
</organism>
<proteinExistence type="predicted"/>
<dbReference type="AlphaFoldDB" id="A0ABD6A5J1"/>
<dbReference type="Proteomes" id="UP001596547">
    <property type="component" value="Unassembled WGS sequence"/>
</dbReference>
<sequence length="98" mass="10653">MAQESAPIVVKPGQPIFDRDGNELGVIRGLSEEGFRVSTHESVDHVDLEHDPGHEFGEGYLVWRCAECGEVGALSDGLPDACPGCDAPKEELYAWLED</sequence>